<proteinExistence type="predicted"/>
<dbReference type="PANTHER" id="PTHR44094">
    <property type="entry name" value="DNAJ HEAT SHOCK N-TERMINAL DOMAIN-CONTAINING PROTEIN"/>
    <property type="match status" value="1"/>
</dbReference>
<dbReference type="PROSITE" id="PS00636">
    <property type="entry name" value="DNAJ_1"/>
    <property type="match status" value="1"/>
</dbReference>
<dbReference type="InterPro" id="IPR052423">
    <property type="entry name" value="EMIR"/>
</dbReference>
<feature type="compositionally biased region" description="Low complexity" evidence="1">
    <location>
        <begin position="135"/>
        <end position="145"/>
    </location>
</feature>
<feature type="domain" description="J" evidence="2">
    <location>
        <begin position="523"/>
        <end position="600"/>
    </location>
</feature>
<keyword evidence="4" id="KW-1185">Reference proteome</keyword>
<dbReference type="OrthoDB" id="10250354at2759"/>
<dbReference type="SUPFAM" id="SSF46565">
    <property type="entry name" value="Chaperone J-domain"/>
    <property type="match status" value="1"/>
</dbReference>
<dbReference type="PRINTS" id="PR00625">
    <property type="entry name" value="JDOMAIN"/>
</dbReference>
<dbReference type="PANTHER" id="PTHR44094:SF9">
    <property type="entry name" value="PROTEIN DNAJ, PUTATIVE-RELATED"/>
    <property type="match status" value="1"/>
</dbReference>
<feature type="compositionally biased region" description="Basic and acidic residues" evidence="1">
    <location>
        <begin position="147"/>
        <end position="156"/>
    </location>
</feature>
<dbReference type="Pfam" id="PF00226">
    <property type="entry name" value="DnaJ"/>
    <property type="match status" value="1"/>
</dbReference>
<dbReference type="InterPro" id="IPR036869">
    <property type="entry name" value="J_dom_sf"/>
</dbReference>
<organism evidence="3 4">
    <name type="scientific">Leishmania donovani</name>
    <dbReference type="NCBI Taxonomy" id="5661"/>
    <lineage>
        <taxon>Eukaryota</taxon>
        <taxon>Discoba</taxon>
        <taxon>Euglenozoa</taxon>
        <taxon>Kinetoplastea</taxon>
        <taxon>Metakinetoplastina</taxon>
        <taxon>Trypanosomatida</taxon>
        <taxon>Trypanosomatidae</taxon>
        <taxon>Leishmaniinae</taxon>
        <taxon>Leishmania</taxon>
    </lineage>
</organism>
<feature type="region of interest" description="Disordered" evidence="1">
    <location>
        <begin position="688"/>
        <end position="726"/>
    </location>
</feature>
<feature type="region of interest" description="Disordered" evidence="1">
    <location>
        <begin position="764"/>
        <end position="792"/>
    </location>
</feature>
<dbReference type="VEuPathDB" id="TriTrypDB:LDHU3_26.1550"/>
<feature type="region of interest" description="Disordered" evidence="1">
    <location>
        <begin position="135"/>
        <end position="164"/>
    </location>
</feature>
<accession>A0A3Q8ICY0</accession>
<dbReference type="InterPro" id="IPR001623">
    <property type="entry name" value="DnaJ_domain"/>
</dbReference>
<dbReference type="VEuPathDB" id="TriTrypDB:LdCL_260018100"/>
<dbReference type="Gene3D" id="1.10.287.110">
    <property type="entry name" value="DnaJ domain"/>
    <property type="match status" value="1"/>
</dbReference>
<evidence type="ECO:0000313" key="4">
    <source>
        <dbReference type="Proteomes" id="UP000274082"/>
    </source>
</evidence>
<dbReference type="InterPro" id="IPR018253">
    <property type="entry name" value="DnaJ_domain_CS"/>
</dbReference>
<dbReference type="EMBL" id="CP029525">
    <property type="protein sequence ID" value="AYU79726.1"/>
    <property type="molecule type" value="Genomic_DNA"/>
</dbReference>
<evidence type="ECO:0000313" key="3">
    <source>
        <dbReference type="EMBL" id="AYU79726.1"/>
    </source>
</evidence>
<sequence>MSNGIGGIGCGVRGRRAAHRKTPPNALGSLSPTPHLKPLPALIPFCCTFCVVFTLRAHRAPPPHKRVQASDSLSQLFVVMLRVTSANCVAQGLRAPRWVCGLPRPIARRGSNAGGSGVRLHGACSYTTSWRTSMSGAHGSSSSSSNARDDDHNQTKEDEEDQMLEDEEFAALRDADGDEHMPVAHRLAHKADALDAELRRIRYCLCDRAQWLVDTAPATFSGRPTRMDKVVQLLKAAGNQQQSDGAAAKSSRKDTSAATVEAALRASPYAAWCGTSDPVLRFLSLRVLWPRARQAGRCASHGEAPSHGTDLATLNANLDHLRRRRALHRLNYYSRLNLTPKRHIWISLYQILWNSVVSAQDAVGCVVFGTLRGIKDHGTVQGACRGAAIGLVKAVEFLCYGWVVSPLLHLSRGLCNTLYGPVSSITGKYMFDALSGRWMRCTVADSRLFRHELQLEKRVLRTIGRAEFRRKRIKTQHKWADRMASMGFSVDMMTDKFMPKGTCGPQGASADKEGLDGSNQMRNPYEVLQVRRTASTQEIKKQYKKLAMVFHPDVVQSHRSVGGPLSPEEKAEAQHKFEEISSAYQVLSNPEKRKAYDLGGVQAVRLHESKFGKFMSRTPSEIVQSVFGGEGFRRVLVGELLRSHWALRNEAQVSVSIHELEELQCIRVRQVAVELAAIADVHAQRPTTPYYRGASASTGAGGAEGSRRRATYSHPASSSSLPDYLKSGKVRSSSAAATGCRRSTNDAGASAGIRIDREVHNSIMEELGGGGGAPGSGGRAAPHGAASASSSSPFVLHPGSNEYNCFSRDFEERCDRFVRYMAEACFGKPLLYEVGEAYVVGAQRFLGIRPFYAPKMLVTRKIFAGMDRIYEAFSDKTRLTSEGVSRKLMAEYFNMEYDAVVADIHGVLRYAVQMVLQDVVESDEVRRKRCYAVWYLGEKMMTVGERWTTRIANDEDLVAYIQQAATSVATTSKPPAF</sequence>
<evidence type="ECO:0000259" key="2">
    <source>
        <dbReference type="PROSITE" id="PS50076"/>
    </source>
</evidence>
<dbReference type="CDD" id="cd06257">
    <property type="entry name" value="DnaJ"/>
    <property type="match status" value="1"/>
</dbReference>
<dbReference type="AlphaFoldDB" id="A0A3Q8ICY0"/>
<feature type="compositionally biased region" description="Gly residues" evidence="1">
    <location>
        <begin position="767"/>
        <end position="778"/>
    </location>
</feature>
<dbReference type="Proteomes" id="UP000274082">
    <property type="component" value="Chromosome 26"/>
</dbReference>
<name>A0A3Q8ICY0_LEIDO</name>
<reference evidence="3 4" key="1">
    <citation type="journal article" date="2018" name="Sci. Rep.">
        <title>A complete Leishmania donovani reference genome identifies novel genetic variations associated with virulence.</title>
        <authorList>
            <person name="Lypaczewski P."/>
            <person name="Hoshizaki J."/>
            <person name="Zhang W.-W."/>
            <person name="McCall L.-I."/>
            <person name="Torcivia-Rodriguez J."/>
            <person name="Simonyan V."/>
            <person name="Kaur A."/>
            <person name="Dewar K."/>
            <person name="Matlashewski G."/>
        </authorList>
    </citation>
    <scope>NUCLEOTIDE SEQUENCE [LARGE SCALE GENOMIC DNA]</scope>
    <source>
        <strain evidence="3 4">LdCL</strain>
    </source>
</reference>
<gene>
    <name evidence="3" type="ORF">LdCL_260018100</name>
</gene>
<dbReference type="VEuPathDB" id="TriTrypDB:LdBPK_261250.1"/>
<protein>
    <submittedName>
        <fullName evidence="3">DnaJ domain containing protein, putative</fullName>
    </submittedName>
</protein>
<feature type="compositionally biased region" description="Low complexity" evidence="1">
    <location>
        <begin position="779"/>
        <end position="792"/>
    </location>
</feature>
<dbReference type="SMART" id="SM00271">
    <property type="entry name" value="DnaJ"/>
    <property type="match status" value="1"/>
</dbReference>
<dbReference type="PROSITE" id="PS50076">
    <property type="entry name" value="DNAJ_2"/>
    <property type="match status" value="1"/>
</dbReference>
<evidence type="ECO:0000256" key="1">
    <source>
        <dbReference type="SAM" id="MobiDB-lite"/>
    </source>
</evidence>